<sequence length="357" mass="40213">MPDTTRLHVDELILDYLLWFCVESLLNERGLRQEGKVGKREWDDALKSADMGLRLVNSFYQNFNIAHPNSVLPDSINLRLRLCRFTALFLRRLDVTSPTFATNTSGTAERTKAWLSRRRIPHVFAHPADKSSHTIGVSEFGLGATPFSDHSLHQNQEDILQQMGYYSLPAPQRTLWGHAALKDALREFMVLATWTSANFAEVTRLWMKTATSFMLQAVLEAYRCHGASDMDAMNECFSWGLTEMNPLGDTVDIEEVVINEMFAADEGDVSSEFEEVKTQMLVNILPPPGVSLEVHFAQLAELNPWSKFEERVAVGYLSAVVSTQSQPVLTQLENGKLNGFHDIDIQHLLAMAGVEPR</sequence>
<comment type="caution">
    <text evidence="1">The sequence shown here is derived from an EMBL/GenBank/DDBJ whole genome shotgun (WGS) entry which is preliminary data.</text>
</comment>
<evidence type="ECO:0000313" key="2">
    <source>
        <dbReference type="Proteomes" id="UP001447188"/>
    </source>
</evidence>
<keyword evidence="2" id="KW-1185">Reference proteome</keyword>
<proteinExistence type="predicted"/>
<accession>A0ABR3GPH4</accession>
<name>A0ABR3GPH4_9PEZI</name>
<dbReference type="EMBL" id="JBBBZM010000030">
    <property type="protein sequence ID" value="KAL0637824.1"/>
    <property type="molecule type" value="Genomic_DNA"/>
</dbReference>
<reference evidence="1 2" key="1">
    <citation type="submission" date="2024-02" db="EMBL/GenBank/DDBJ databases">
        <title>Discinaceae phylogenomics.</title>
        <authorList>
            <person name="Dirks A.C."/>
            <person name="James T.Y."/>
        </authorList>
    </citation>
    <scope>NUCLEOTIDE SEQUENCE [LARGE SCALE GENOMIC DNA]</scope>
    <source>
        <strain evidence="1 2">ACD0624</strain>
    </source>
</reference>
<protein>
    <submittedName>
        <fullName evidence="1">Uncharacterized protein</fullName>
    </submittedName>
</protein>
<dbReference type="Proteomes" id="UP001447188">
    <property type="component" value="Unassembled WGS sequence"/>
</dbReference>
<evidence type="ECO:0000313" key="1">
    <source>
        <dbReference type="EMBL" id="KAL0637824.1"/>
    </source>
</evidence>
<gene>
    <name evidence="1" type="ORF">Q9L58_003214</name>
</gene>
<organism evidence="1 2">
    <name type="scientific">Discina gigas</name>
    <dbReference type="NCBI Taxonomy" id="1032678"/>
    <lineage>
        <taxon>Eukaryota</taxon>
        <taxon>Fungi</taxon>
        <taxon>Dikarya</taxon>
        <taxon>Ascomycota</taxon>
        <taxon>Pezizomycotina</taxon>
        <taxon>Pezizomycetes</taxon>
        <taxon>Pezizales</taxon>
        <taxon>Discinaceae</taxon>
        <taxon>Discina</taxon>
    </lineage>
</organism>